<comment type="caution">
    <text evidence="3">The sequence shown here is derived from an EMBL/GenBank/DDBJ whole genome shotgun (WGS) entry which is preliminary data.</text>
</comment>
<evidence type="ECO:0000256" key="1">
    <source>
        <dbReference type="SAM" id="MobiDB-lite"/>
    </source>
</evidence>
<dbReference type="AlphaFoldDB" id="A0A537JEV9"/>
<organism evidence="3 4">
    <name type="scientific">Candidatus Segetimicrobium genomatis</name>
    <dbReference type="NCBI Taxonomy" id="2569760"/>
    <lineage>
        <taxon>Bacteria</taxon>
        <taxon>Bacillati</taxon>
        <taxon>Candidatus Sysuimicrobiota</taxon>
        <taxon>Candidatus Sysuimicrobiia</taxon>
        <taxon>Candidatus Sysuimicrobiales</taxon>
        <taxon>Candidatus Segetimicrobiaceae</taxon>
        <taxon>Candidatus Segetimicrobium</taxon>
    </lineage>
</organism>
<keyword evidence="2" id="KW-0472">Membrane</keyword>
<keyword evidence="2" id="KW-0812">Transmembrane</keyword>
<evidence type="ECO:0000313" key="4">
    <source>
        <dbReference type="Proteomes" id="UP000320048"/>
    </source>
</evidence>
<sequence length="146" mass="15832">MTTHRMPEINEQPDEVQLETLLRGLLGRSEPRGALGPTVVLPEIAELRDTARLLRAASQWVPLPEGRLAVRRALMALAQQGLHHAIPRRAAWRRAGLWLSTVTALAAVMGAFGLGTGARDPLVRPSSPAHGGRLALNRTPEKRIPG</sequence>
<dbReference type="Proteomes" id="UP000320048">
    <property type="component" value="Unassembled WGS sequence"/>
</dbReference>
<gene>
    <name evidence="3" type="ORF">E6H04_05650</name>
</gene>
<evidence type="ECO:0000313" key="3">
    <source>
        <dbReference type="EMBL" id="TMI82010.1"/>
    </source>
</evidence>
<accession>A0A537JEV9</accession>
<reference evidence="3 4" key="1">
    <citation type="journal article" date="2019" name="Nat. Microbiol.">
        <title>Mediterranean grassland soil C-N compound turnover is dependent on rainfall and depth, and is mediated by genomically divergent microorganisms.</title>
        <authorList>
            <person name="Diamond S."/>
            <person name="Andeer P.F."/>
            <person name="Li Z."/>
            <person name="Crits-Christoph A."/>
            <person name="Burstein D."/>
            <person name="Anantharaman K."/>
            <person name="Lane K.R."/>
            <person name="Thomas B.C."/>
            <person name="Pan C."/>
            <person name="Northen T.R."/>
            <person name="Banfield J.F."/>
        </authorList>
    </citation>
    <scope>NUCLEOTIDE SEQUENCE [LARGE SCALE GENOMIC DNA]</scope>
    <source>
        <strain evidence="3">NP_7</strain>
    </source>
</reference>
<keyword evidence="2" id="KW-1133">Transmembrane helix</keyword>
<feature type="transmembrane region" description="Helical" evidence="2">
    <location>
        <begin position="97"/>
        <end position="118"/>
    </location>
</feature>
<feature type="region of interest" description="Disordered" evidence="1">
    <location>
        <begin position="122"/>
        <end position="146"/>
    </location>
</feature>
<name>A0A537JEV9_9BACT</name>
<dbReference type="EMBL" id="VBAO01000146">
    <property type="protein sequence ID" value="TMI82010.1"/>
    <property type="molecule type" value="Genomic_DNA"/>
</dbReference>
<protein>
    <submittedName>
        <fullName evidence="3">Uncharacterized protein</fullName>
    </submittedName>
</protein>
<feature type="non-terminal residue" evidence="3">
    <location>
        <position position="146"/>
    </location>
</feature>
<proteinExistence type="predicted"/>
<evidence type="ECO:0000256" key="2">
    <source>
        <dbReference type="SAM" id="Phobius"/>
    </source>
</evidence>